<protein>
    <submittedName>
        <fullName evidence="1">Uncharacterized protein</fullName>
    </submittedName>
</protein>
<dbReference type="BioCyc" id="LBOR1193007:G11KN-1911-MONOMER"/>
<sequence>MSLTKTSALFGKGIQEIYHKSIVQIKVTFQEPEYHQPWKKKILEFEEESGWS</sequence>
<reference evidence="1 2" key="1">
    <citation type="submission" date="2013-01" db="EMBL/GenBank/DDBJ databases">
        <authorList>
            <person name="Harkins D.M."/>
            <person name="Durkin A.S."/>
            <person name="Brinkac L.M."/>
            <person name="Haft D.H."/>
            <person name="Selengut J.D."/>
            <person name="Sanka R."/>
            <person name="DePew J."/>
            <person name="Purushe J."/>
            <person name="Picardeau M."/>
            <person name="Werts C."/>
            <person name="Goarant C."/>
            <person name="Vinetz J.M."/>
            <person name="Sutton G.G."/>
            <person name="Nierman W.C."/>
            <person name="Fouts D.E."/>
        </authorList>
    </citation>
    <scope>NUCLEOTIDE SEQUENCE [LARGE SCALE GENOMIC DNA]</scope>
    <source>
        <strain evidence="1 2">200701203</strain>
    </source>
</reference>
<accession>M3GJJ2</accession>
<proteinExistence type="predicted"/>
<organism evidence="1 2">
    <name type="scientific">Leptospira borgpetersenii str. 200701203</name>
    <dbReference type="NCBI Taxonomy" id="1193007"/>
    <lineage>
        <taxon>Bacteria</taxon>
        <taxon>Pseudomonadati</taxon>
        <taxon>Spirochaetota</taxon>
        <taxon>Spirochaetia</taxon>
        <taxon>Leptospirales</taxon>
        <taxon>Leptospiraceae</taxon>
        <taxon>Leptospira</taxon>
    </lineage>
</organism>
<name>M3GJJ2_LEPBO</name>
<gene>
    <name evidence="1" type="ORF">LEP1GSC123_0985</name>
</gene>
<comment type="caution">
    <text evidence="1">The sequence shown here is derived from an EMBL/GenBank/DDBJ whole genome shotgun (WGS) entry which is preliminary data.</text>
</comment>
<dbReference type="EMBL" id="AKWO02000031">
    <property type="protein sequence ID" value="EMG01147.1"/>
    <property type="molecule type" value="Genomic_DNA"/>
</dbReference>
<evidence type="ECO:0000313" key="2">
    <source>
        <dbReference type="Proteomes" id="UP000011783"/>
    </source>
</evidence>
<dbReference type="AlphaFoldDB" id="M3GJJ2"/>
<evidence type="ECO:0000313" key="1">
    <source>
        <dbReference type="EMBL" id="EMG01147.1"/>
    </source>
</evidence>
<dbReference type="Proteomes" id="UP000011783">
    <property type="component" value="Unassembled WGS sequence"/>
</dbReference>